<accession>A0A0C2XNR8</accession>
<sequence length="115" mass="12893">MSIGTNSGVYSVIGVRCNTLRRLNVRPADPRTKDGPIDSDLDWRTMINSSTSRTKNDRGKVILAERPSFWVMVRQNVNLSIWTISESASTLPSRGPQWCRPRHSNEGQSVLHAEA</sequence>
<feature type="region of interest" description="Disordered" evidence="1">
    <location>
        <begin position="88"/>
        <end position="115"/>
    </location>
</feature>
<proteinExistence type="predicted"/>
<evidence type="ECO:0000256" key="1">
    <source>
        <dbReference type="SAM" id="MobiDB-lite"/>
    </source>
</evidence>
<name>A0A0C2XNR8_AMAMK</name>
<organism evidence="2 3">
    <name type="scientific">Amanita muscaria (strain Koide BX008)</name>
    <dbReference type="NCBI Taxonomy" id="946122"/>
    <lineage>
        <taxon>Eukaryota</taxon>
        <taxon>Fungi</taxon>
        <taxon>Dikarya</taxon>
        <taxon>Basidiomycota</taxon>
        <taxon>Agaricomycotina</taxon>
        <taxon>Agaricomycetes</taxon>
        <taxon>Agaricomycetidae</taxon>
        <taxon>Agaricales</taxon>
        <taxon>Pluteineae</taxon>
        <taxon>Amanitaceae</taxon>
        <taxon>Amanita</taxon>
    </lineage>
</organism>
<reference evidence="2 3" key="1">
    <citation type="submission" date="2014-04" db="EMBL/GenBank/DDBJ databases">
        <title>Evolutionary Origins and Diversification of the Mycorrhizal Mutualists.</title>
        <authorList>
            <consortium name="DOE Joint Genome Institute"/>
            <consortium name="Mycorrhizal Genomics Consortium"/>
            <person name="Kohler A."/>
            <person name="Kuo A."/>
            <person name="Nagy L.G."/>
            <person name="Floudas D."/>
            <person name="Copeland A."/>
            <person name="Barry K.W."/>
            <person name="Cichocki N."/>
            <person name="Veneault-Fourrey C."/>
            <person name="LaButti K."/>
            <person name="Lindquist E.A."/>
            <person name="Lipzen A."/>
            <person name="Lundell T."/>
            <person name="Morin E."/>
            <person name="Murat C."/>
            <person name="Riley R."/>
            <person name="Ohm R."/>
            <person name="Sun H."/>
            <person name="Tunlid A."/>
            <person name="Henrissat B."/>
            <person name="Grigoriev I.V."/>
            <person name="Hibbett D.S."/>
            <person name="Martin F."/>
        </authorList>
    </citation>
    <scope>NUCLEOTIDE SEQUENCE [LARGE SCALE GENOMIC DNA]</scope>
    <source>
        <strain evidence="2 3">Koide BX008</strain>
    </source>
</reference>
<protein>
    <submittedName>
        <fullName evidence="2">Uncharacterized protein</fullName>
    </submittedName>
</protein>
<dbReference type="Proteomes" id="UP000054549">
    <property type="component" value="Unassembled WGS sequence"/>
</dbReference>
<evidence type="ECO:0000313" key="2">
    <source>
        <dbReference type="EMBL" id="KIL71246.1"/>
    </source>
</evidence>
<dbReference type="InParanoid" id="A0A0C2XNR8"/>
<keyword evidence="3" id="KW-1185">Reference proteome</keyword>
<dbReference type="HOGENOM" id="CLU_2108419_0_0_1"/>
<gene>
    <name evidence="2" type="ORF">M378DRAFT_154762</name>
</gene>
<dbReference type="EMBL" id="KN818222">
    <property type="protein sequence ID" value="KIL71246.1"/>
    <property type="molecule type" value="Genomic_DNA"/>
</dbReference>
<dbReference type="AlphaFoldDB" id="A0A0C2XNR8"/>
<evidence type="ECO:0000313" key="3">
    <source>
        <dbReference type="Proteomes" id="UP000054549"/>
    </source>
</evidence>